<proteinExistence type="predicted"/>
<dbReference type="AlphaFoldDB" id="A0A6M0K744"/>
<keyword evidence="3" id="KW-1185">Reference proteome</keyword>
<evidence type="ECO:0000313" key="3">
    <source>
        <dbReference type="Proteomes" id="UP000483379"/>
    </source>
</evidence>
<dbReference type="EMBL" id="JAAIJQ010000164">
    <property type="protein sequence ID" value="NEV65171.1"/>
    <property type="molecule type" value="Genomic_DNA"/>
</dbReference>
<reference evidence="2 3" key="1">
    <citation type="submission" date="2020-02" db="EMBL/GenBank/DDBJ databases">
        <title>Genome sequences of Thiorhodococcus mannitoliphagus and Thiorhodococcus minor, purple sulfur photosynthetic bacteria in the gammaproteobacterial family, Chromatiaceae.</title>
        <authorList>
            <person name="Aviles F.A."/>
            <person name="Meyer T.E."/>
            <person name="Kyndt J.A."/>
        </authorList>
    </citation>
    <scope>NUCLEOTIDE SEQUENCE [LARGE SCALE GENOMIC DNA]</scope>
    <source>
        <strain evidence="2 3">DSM 11518</strain>
    </source>
</reference>
<dbReference type="Pfam" id="PF01909">
    <property type="entry name" value="NTP_transf_2"/>
    <property type="match status" value="1"/>
</dbReference>
<dbReference type="SUPFAM" id="SSF81301">
    <property type="entry name" value="Nucleotidyltransferase"/>
    <property type="match status" value="1"/>
</dbReference>
<dbReference type="CDD" id="cd05403">
    <property type="entry name" value="NT_KNTase_like"/>
    <property type="match status" value="1"/>
</dbReference>
<dbReference type="InterPro" id="IPR043519">
    <property type="entry name" value="NT_sf"/>
</dbReference>
<organism evidence="2 3">
    <name type="scientific">Thiorhodococcus minor</name>
    <dbReference type="NCBI Taxonomy" id="57489"/>
    <lineage>
        <taxon>Bacteria</taxon>
        <taxon>Pseudomonadati</taxon>
        <taxon>Pseudomonadota</taxon>
        <taxon>Gammaproteobacteria</taxon>
        <taxon>Chromatiales</taxon>
        <taxon>Chromatiaceae</taxon>
        <taxon>Thiorhodococcus</taxon>
    </lineage>
</organism>
<evidence type="ECO:0000259" key="1">
    <source>
        <dbReference type="Pfam" id="PF01909"/>
    </source>
</evidence>
<dbReference type="Gene3D" id="3.30.460.10">
    <property type="entry name" value="Beta Polymerase, domain 2"/>
    <property type="match status" value="1"/>
</dbReference>
<feature type="domain" description="Polymerase nucleotidyl transferase" evidence="1">
    <location>
        <begin position="2"/>
        <end position="41"/>
    </location>
</feature>
<evidence type="ECO:0000313" key="2">
    <source>
        <dbReference type="EMBL" id="NEV65171.1"/>
    </source>
</evidence>
<gene>
    <name evidence="2" type="ORF">G3446_25595</name>
</gene>
<dbReference type="Proteomes" id="UP000483379">
    <property type="component" value="Unassembled WGS sequence"/>
</dbReference>
<dbReference type="InterPro" id="IPR002934">
    <property type="entry name" value="Polymerase_NTP_transf_dom"/>
</dbReference>
<dbReference type="GO" id="GO:0016779">
    <property type="term" value="F:nucleotidyltransferase activity"/>
    <property type="evidence" value="ECO:0007669"/>
    <property type="project" value="InterPro"/>
</dbReference>
<comment type="caution">
    <text evidence="2">The sequence shown here is derived from an EMBL/GenBank/DDBJ whole genome shotgun (WGS) entry which is preliminary data.</text>
</comment>
<sequence length="58" mass="6054">MFSQRVRKRYDLIDAWLFGTQARETAGGDSDADIAVLLRGGQGAPGTCVDAAVGGRVG</sequence>
<protein>
    <recommendedName>
        <fullName evidence="1">Polymerase nucleotidyl transferase domain-containing protein</fullName>
    </recommendedName>
</protein>
<accession>A0A6M0K744</accession>
<name>A0A6M0K744_9GAMM</name>